<sequence length="40" mass="4376">MQRSWCRLSEGAKQSGVKGSVVVEITRQQLIFSGLAPAEQ</sequence>
<dbReference type="AlphaFoldDB" id="A0A0A9HXM2"/>
<evidence type="ECO:0000313" key="1">
    <source>
        <dbReference type="EMBL" id="JAE37638.1"/>
    </source>
</evidence>
<reference evidence="1" key="1">
    <citation type="submission" date="2014-09" db="EMBL/GenBank/DDBJ databases">
        <authorList>
            <person name="Magalhaes I.L.F."/>
            <person name="Oliveira U."/>
            <person name="Santos F.R."/>
            <person name="Vidigal T.H.D.A."/>
            <person name="Brescovit A.D."/>
            <person name="Santos A.J."/>
        </authorList>
    </citation>
    <scope>NUCLEOTIDE SEQUENCE</scope>
    <source>
        <tissue evidence="1">Shoot tissue taken approximately 20 cm above the soil surface</tissue>
    </source>
</reference>
<dbReference type="EMBL" id="GBRH01160258">
    <property type="protein sequence ID" value="JAE37638.1"/>
    <property type="molecule type" value="Transcribed_RNA"/>
</dbReference>
<reference evidence="1" key="2">
    <citation type="journal article" date="2015" name="Data Brief">
        <title>Shoot transcriptome of the giant reed, Arundo donax.</title>
        <authorList>
            <person name="Barrero R.A."/>
            <person name="Guerrero F.D."/>
            <person name="Moolhuijzen P."/>
            <person name="Goolsby J.A."/>
            <person name="Tidwell J."/>
            <person name="Bellgard S.E."/>
            <person name="Bellgard M.I."/>
        </authorList>
    </citation>
    <scope>NUCLEOTIDE SEQUENCE</scope>
    <source>
        <tissue evidence="1">Shoot tissue taken approximately 20 cm above the soil surface</tissue>
    </source>
</reference>
<protein>
    <submittedName>
        <fullName evidence="1">Uncharacterized protein</fullName>
    </submittedName>
</protein>
<organism evidence="1">
    <name type="scientific">Arundo donax</name>
    <name type="common">Giant reed</name>
    <name type="synonym">Donax arundinaceus</name>
    <dbReference type="NCBI Taxonomy" id="35708"/>
    <lineage>
        <taxon>Eukaryota</taxon>
        <taxon>Viridiplantae</taxon>
        <taxon>Streptophyta</taxon>
        <taxon>Embryophyta</taxon>
        <taxon>Tracheophyta</taxon>
        <taxon>Spermatophyta</taxon>
        <taxon>Magnoliopsida</taxon>
        <taxon>Liliopsida</taxon>
        <taxon>Poales</taxon>
        <taxon>Poaceae</taxon>
        <taxon>PACMAD clade</taxon>
        <taxon>Arundinoideae</taxon>
        <taxon>Arundineae</taxon>
        <taxon>Arundo</taxon>
    </lineage>
</organism>
<name>A0A0A9HXM2_ARUDO</name>
<proteinExistence type="predicted"/>
<accession>A0A0A9HXM2</accession>